<feature type="compositionally biased region" description="Polar residues" evidence="1">
    <location>
        <begin position="43"/>
        <end position="60"/>
    </location>
</feature>
<accession>A0A345HCQ9</accession>
<sequence>MEHKAEHKKNNSLQAAAPAQKKSKAVSLEDNRPQAVAQRKLTESSSSTTFPVQLKPNNTGLPDQLKSGIENLSGHSMDDVKVHYNSGKPAQLNAHAYAQGTDIHLASGQEKHLPHEAWHVAQQKQGRVKPTMQMKGKVNINDDSGLEKEADIMGGKALQMKEINTNSNLKIGTIGSQPIQRAGVKSELNKADGNLDILAYETGESKKNLAIVKDAIYNRYKPLDPNGGTHPSKKNPFAPQKANRIKDASTPAKHTYAMDSASRLVHWTDTAVNSAARILEELAGTMKIAGVDHSSIKFGIDTDKEPDVAFHDTAGRVALESKRIDSAAQGAVDSSVISASSQLQKRDLYSKTLPLSEQFGAYIANITVVSPENPWPYTPKAYEKAETKGFSDFDAVLEDRLDKYKEKGKAVIPITYQVKLHRSGNVIVERTLNIN</sequence>
<dbReference type="OrthoDB" id="292792at2"/>
<dbReference type="Proteomes" id="UP000253951">
    <property type="component" value="Chromosome"/>
</dbReference>
<evidence type="ECO:0000313" key="3">
    <source>
        <dbReference type="EMBL" id="AXG74369.1"/>
    </source>
</evidence>
<gene>
    <name evidence="3" type="ORF">DVK85_09050</name>
</gene>
<feature type="region of interest" description="Disordered" evidence="1">
    <location>
        <begin position="1"/>
        <end position="60"/>
    </location>
</feature>
<protein>
    <submittedName>
        <fullName evidence="3">DUF4157 domain-containing protein</fullName>
    </submittedName>
</protein>
<dbReference type="Pfam" id="PF13699">
    <property type="entry name" value="eCIS_core"/>
    <property type="match status" value="1"/>
</dbReference>
<keyword evidence="4" id="KW-1185">Reference proteome</keyword>
<dbReference type="RefSeq" id="WP_114678127.1">
    <property type="nucleotide sequence ID" value="NZ_CP031188.1"/>
</dbReference>
<evidence type="ECO:0000259" key="2">
    <source>
        <dbReference type="Pfam" id="PF13699"/>
    </source>
</evidence>
<feature type="domain" description="eCIS core" evidence="2">
    <location>
        <begin position="61"/>
        <end position="126"/>
    </location>
</feature>
<organism evidence="3 4">
    <name type="scientific">Flavobacterium arcticum</name>
    <dbReference type="NCBI Taxonomy" id="1784713"/>
    <lineage>
        <taxon>Bacteria</taxon>
        <taxon>Pseudomonadati</taxon>
        <taxon>Bacteroidota</taxon>
        <taxon>Flavobacteriia</taxon>
        <taxon>Flavobacteriales</taxon>
        <taxon>Flavobacteriaceae</taxon>
        <taxon>Flavobacterium</taxon>
    </lineage>
</organism>
<dbReference type="EMBL" id="CP031188">
    <property type="protein sequence ID" value="AXG74369.1"/>
    <property type="molecule type" value="Genomic_DNA"/>
</dbReference>
<dbReference type="InterPro" id="IPR025295">
    <property type="entry name" value="eCIS_core_dom"/>
</dbReference>
<reference evidence="3 4" key="1">
    <citation type="submission" date="2018-07" db="EMBL/GenBank/DDBJ databases">
        <title>Complete genome sequence of Flavobacterium arcticum type strain SM1502T.</title>
        <authorList>
            <person name="Li Y."/>
            <person name="Li D.-D."/>
        </authorList>
    </citation>
    <scope>NUCLEOTIDE SEQUENCE [LARGE SCALE GENOMIC DNA]</scope>
    <source>
        <strain evidence="3 4">SM1502</strain>
    </source>
</reference>
<evidence type="ECO:0000313" key="4">
    <source>
        <dbReference type="Proteomes" id="UP000253951"/>
    </source>
</evidence>
<dbReference type="KEGG" id="fat:DVK85_09050"/>
<dbReference type="AlphaFoldDB" id="A0A345HCQ9"/>
<name>A0A345HCQ9_9FLAO</name>
<proteinExistence type="predicted"/>
<feature type="region of interest" description="Disordered" evidence="1">
    <location>
        <begin position="222"/>
        <end position="242"/>
    </location>
</feature>
<evidence type="ECO:0000256" key="1">
    <source>
        <dbReference type="SAM" id="MobiDB-lite"/>
    </source>
</evidence>